<feature type="domain" description="DUF2428" evidence="4">
    <location>
        <begin position="1092"/>
        <end position="1424"/>
    </location>
</feature>
<comment type="caution">
    <text evidence="7">The sequence shown here is derived from an EMBL/GenBank/DDBJ whole genome shotgun (WGS) entry which is preliminary data.</text>
</comment>
<feature type="domain" description="tRNA (32-2'-O)-methyltransferase regulator THADA-like TPR repeats region" evidence="5">
    <location>
        <begin position="606"/>
        <end position="935"/>
    </location>
</feature>
<evidence type="ECO:0000256" key="2">
    <source>
        <dbReference type="ARBA" id="ARBA00022694"/>
    </source>
</evidence>
<proteinExistence type="inferred from homology"/>
<dbReference type="GO" id="GO:0005829">
    <property type="term" value="C:cytosol"/>
    <property type="evidence" value="ECO:0007669"/>
    <property type="project" value="TreeGrafter"/>
</dbReference>
<reference evidence="7" key="1">
    <citation type="submission" date="2016-03" db="EMBL/GenBank/DDBJ databases">
        <title>Mechanisms controlling the formation of the plant cell surface in tip-growing cells are functionally conserved among land plants.</title>
        <authorList>
            <person name="Honkanen S."/>
            <person name="Jones V.A."/>
            <person name="Morieri G."/>
            <person name="Champion C."/>
            <person name="Hetherington A.J."/>
            <person name="Kelly S."/>
            <person name="Saint-Marcoux D."/>
            <person name="Proust H."/>
            <person name="Prescott H."/>
            <person name="Dolan L."/>
        </authorList>
    </citation>
    <scope>NUCLEOTIDE SEQUENCE [LARGE SCALE GENOMIC DNA]</scope>
    <source>
        <tissue evidence="7">Whole gametophyte</tissue>
    </source>
</reference>
<evidence type="ECO:0000259" key="4">
    <source>
        <dbReference type="Pfam" id="PF10350"/>
    </source>
</evidence>
<evidence type="ECO:0000313" key="8">
    <source>
        <dbReference type="Proteomes" id="UP000077202"/>
    </source>
</evidence>
<accession>A0A176VI45</accession>
<evidence type="ECO:0000256" key="3">
    <source>
        <dbReference type="SAM" id="MobiDB-lite"/>
    </source>
</evidence>
<evidence type="ECO:0000256" key="1">
    <source>
        <dbReference type="ARBA" id="ARBA00010409"/>
    </source>
</evidence>
<gene>
    <name evidence="7" type="ORF">AXG93_4805s1070</name>
</gene>
<feature type="compositionally biased region" description="Basic and acidic residues" evidence="3">
    <location>
        <begin position="1917"/>
        <end position="1926"/>
    </location>
</feature>
<organism evidence="7 8">
    <name type="scientific">Marchantia polymorpha subsp. ruderalis</name>
    <dbReference type="NCBI Taxonomy" id="1480154"/>
    <lineage>
        <taxon>Eukaryota</taxon>
        <taxon>Viridiplantae</taxon>
        <taxon>Streptophyta</taxon>
        <taxon>Embryophyta</taxon>
        <taxon>Marchantiophyta</taxon>
        <taxon>Marchantiopsida</taxon>
        <taxon>Marchantiidae</taxon>
        <taxon>Marchantiales</taxon>
        <taxon>Marchantiaceae</taxon>
        <taxon>Marchantia</taxon>
    </lineage>
</organism>
<dbReference type="InterPro" id="IPR019442">
    <property type="entry name" value="THADA/TRM732_DUF2428"/>
</dbReference>
<evidence type="ECO:0000259" key="5">
    <source>
        <dbReference type="Pfam" id="PF25150"/>
    </source>
</evidence>
<dbReference type="GO" id="GO:0030488">
    <property type="term" value="P:tRNA methylation"/>
    <property type="evidence" value="ECO:0007669"/>
    <property type="project" value="TreeGrafter"/>
</dbReference>
<dbReference type="Pfam" id="PF10350">
    <property type="entry name" value="DUF2428"/>
    <property type="match status" value="1"/>
</dbReference>
<keyword evidence="2" id="KW-0819">tRNA processing</keyword>
<dbReference type="Pfam" id="PF25150">
    <property type="entry name" value="TPR_Trm732"/>
    <property type="match status" value="1"/>
</dbReference>
<feature type="compositionally biased region" description="Low complexity" evidence="3">
    <location>
        <begin position="1906"/>
        <end position="1916"/>
    </location>
</feature>
<dbReference type="InterPro" id="IPR051954">
    <property type="entry name" value="tRNA_methyltransferase_THADA"/>
</dbReference>
<feature type="domain" description="tRNA (32-2'-O)-methyltransferase regulator THADA-like C-terminal TPR repeats region" evidence="6">
    <location>
        <begin position="1426"/>
        <end position="1576"/>
    </location>
</feature>
<dbReference type="InterPro" id="IPR016024">
    <property type="entry name" value="ARM-type_fold"/>
</dbReference>
<keyword evidence="8" id="KW-1185">Reference proteome</keyword>
<dbReference type="EMBL" id="LVLJ01003727">
    <property type="protein sequence ID" value="OAE19991.1"/>
    <property type="molecule type" value="Genomic_DNA"/>
</dbReference>
<sequence>MAGRWRQAQRRKRWTDHAALLPAASSRALEPWGELTRPLAQQLRAFEAQPSIYAQLAQAKPLGNALLRLLEREELRSDAPAAAKASVRVYLEILFVENSRPLHRGLLASLCHAQGAELSALLEDAFLELCREYGPGGARERKFAVVGVAASLAGLPQPGVLKDVARRSVPLTAQAACRDVQAVLQHALEGGRPTPTIMEEAQNALSSIYYLLQQFPERFRDDGPLFGAVVSLLLDVLQTSVLSRDCVVAAGVGLAAAAQLQLAADDGAGLALLLARMAFPSACSQFAFAVVRPDTGLAVDGDGAGAGAGPLDAFVAEHRSSSGGLCDEMRKLSEFGRVCFFRGILTAISRNALSAILLRAPRRGKSDDDDDDELGQWRVWTLLYDGILPALCAFCESSVDSHFKFHVVTALQICLQQIKTSICGHLTRNLFDGFASSAKIHEIDFPPYEPFPGAMVARILQIIWNNWEDPLTQTVKQVQLVFDLLVDVQLVHRSDLCDSQVLGSATPAPCDDARKDNFLYEIASDLLSAGRYRKGKYVPLASLVQRIGARKLLAIKPDLLFQTIHAFSDDDVCCAAGTFYKSFLERLREDCWSSDGVMEGTVAARRLWIPPLLSGLLAGDSRLRNNLTTYALPVALQIDSDSVLIMLDFILEGHTGAESCMSVEELGGSHGLPGNLSVDQQVVLLISVLKVARTIALALVEGAIGYTLKPADNSTARYEREVEDELIASKVLKEMSHAVFTVKGQAVEVHVNLLLAALTHKEDGLRVDATELMCLNPKTASMPSPLEICLLRIALPLNMRCSSTSFRMRWTSFIKKFFHHARSSVERQLKTRGSNGGAAEDISSNLAVSVSEMQEFMQWLSQMLISSLYPSAPYERKNMAMELFYALIQVWSVNEFWEKRFTGTLDFSPYHRSLLSADSTLVVVGAIVDSWDKLRENAYKILVCYPTPLPGLDSECKVEGLLRWAKSLASSPRVRESDAGALALRLIFRKYVVELGWVVKIHPEPHVVRPTSTCESGSNCSPAQRTGEMVLQYLESLNDWLQWGIEEGDKDLLKACRQSFVHGVLLVLRYTVDEIDWTSASVQCCFGSFRATFERLLALLLRVTSLALWVVSADALILKSKLNDSPSGAPDREDEFAGSVNDTADIDDEYDSDMEEGLAPAEQIVMVGCWLSVKEVSLLLGTIARAVPLPGTSEFQERRDENGNTQTENVDINGSNVMLDGKQLEAIGSHFLQVLLSMKHNGAIDKTRTGYIALCDRLLRSSDPWLNRMPESWLQQLTKHTGAKGQVVDDLLRRSAGIPPAFLALFLAEPEGAPKKLLPLGMRWLLDTCNSFLAEAKAQNQSDGLEVNADVAVIGTSKVHTIEVGENNSSRTLKSRDEGVVPTVHAFNVLRVVFHDTNLATDTSGFCAEGLMTAIQAFSSSHWEIRNGATLAFTALVHRMVGFLNVYQRESAKRAITGFEFFHRYPTLHPFLLQELKSATWQLEHGNTGGVDSGHGLARTLHPSLAPVLIILSRLNPSFINSEVEDWLNPSAFMPYVSQCATQRNLQVRVLASRALAPLVSAEDLLQVLIGLAGSLPVSAQTKNSQTSGLEPKTTSTERSSGGARVSGIMKVSSFNAIHGVLLQMYALLSSNCISLPDRDLQGKILTEVFHIVKHCSWLGSINHCSCSIVIGSFLDMLGGLLQLAEAYQEDSQSICDQLHELLTCLTGDCLEDSGSGSGFRDPTRVGLREKAAKLYFRAVFSQIEGSSDDSELLTQVTSKLGTMLSDPSYEVRLTTLKVLKQHCTLSPTASSQRSDTLSCKDYTFLKPVVMQRLRTESQPLCIRRILQLTFSWSLMDKRDLGVTSSSKEEEDMSARDLWDALLKIYSSSEQIKTKEASVRCVGGSLQHVRSIIEKLTRPMSRDVLPSSSTDTSSDPHSPEGDHTSVAEEQWSYVQHVLSTWLGIAKKHSDASEPVTFRRATAEAIIASGLLDDTQWMGKALEGRPGVFEKAVLEYYGKAILSVWCISIKLMEDEDLDLRQNLSLAVLKVISSSGSIPDVVPAQVEKVIQVSFDFLSSRLGTWTPYYTVLSEWLIGTDIDFTLNNSNGDLVRRLFDKEIDNHHEEELLFVQLCCSHLERFMSLRFKRSVAITGDPSTLLSTSSMQELSLRRWRMRHLNQATLCAKFSVHSMNSIQWVGGVTNHQDTFKSLYRSLLGLLTFSGVRKDSGFLFNMDASEEEELVTGLIELTSLLRQLSLNPLVSNILVLVLDAYEKQLGRSLGSVEFKAHLQDAFVTNFEPIFLIR</sequence>
<dbReference type="InterPro" id="IPR056842">
    <property type="entry name" value="THADA-like_TPR_C"/>
</dbReference>
<evidence type="ECO:0000259" key="6">
    <source>
        <dbReference type="Pfam" id="PF25151"/>
    </source>
</evidence>
<dbReference type="PANTHER" id="PTHR14387">
    <property type="entry name" value="THADA/DEATH RECEPTOR INTERACTING PROTEIN"/>
    <property type="match status" value="1"/>
</dbReference>
<dbReference type="PANTHER" id="PTHR14387:SF0">
    <property type="entry name" value="DUF2428 DOMAIN-CONTAINING PROTEIN"/>
    <property type="match status" value="1"/>
</dbReference>
<dbReference type="SUPFAM" id="SSF48371">
    <property type="entry name" value="ARM repeat"/>
    <property type="match status" value="1"/>
</dbReference>
<feature type="compositionally biased region" description="Polar residues" evidence="3">
    <location>
        <begin position="1580"/>
        <end position="1600"/>
    </location>
</feature>
<protein>
    <submittedName>
        <fullName evidence="7">Uncharacterized protein</fullName>
    </submittedName>
</protein>
<evidence type="ECO:0000313" key="7">
    <source>
        <dbReference type="EMBL" id="OAE19991.1"/>
    </source>
</evidence>
<dbReference type="Proteomes" id="UP000077202">
    <property type="component" value="Unassembled WGS sequence"/>
</dbReference>
<feature type="region of interest" description="Disordered" evidence="3">
    <location>
        <begin position="1902"/>
        <end position="1926"/>
    </location>
</feature>
<comment type="similarity">
    <text evidence="1">Belongs to the THADA family.</text>
</comment>
<dbReference type="Pfam" id="PF25151">
    <property type="entry name" value="TPR_Trm732_C"/>
    <property type="match status" value="1"/>
</dbReference>
<feature type="region of interest" description="Disordered" evidence="3">
    <location>
        <begin position="1580"/>
        <end position="1602"/>
    </location>
</feature>
<dbReference type="InterPro" id="IPR056843">
    <property type="entry name" value="THADA-like_TPR"/>
</dbReference>
<name>A0A176VI45_MARPO</name>